<accession>A0A517ZFF1</accession>
<gene>
    <name evidence="4" type="primary">atsA_62</name>
    <name evidence="4" type="ORF">Mal4_55880</name>
</gene>
<keyword evidence="2 4" id="KW-0378">Hydrolase</keyword>
<dbReference type="Gene3D" id="3.40.720.10">
    <property type="entry name" value="Alkaline Phosphatase, subunit A"/>
    <property type="match status" value="1"/>
</dbReference>
<dbReference type="Proteomes" id="UP000320496">
    <property type="component" value="Chromosome"/>
</dbReference>
<dbReference type="KEGG" id="mri:Mal4_55880"/>
<dbReference type="CDD" id="cd16025">
    <property type="entry name" value="PAS_like"/>
    <property type="match status" value="1"/>
</dbReference>
<reference evidence="4 5" key="1">
    <citation type="submission" date="2019-02" db="EMBL/GenBank/DDBJ databases">
        <title>Deep-cultivation of Planctomycetes and their phenomic and genomic characterization uncovers novel biology.</title>
        <authorList>
            <person name="Wiegand S."/>
            <person name="Jogler M."/>
            <person name="Boedeker C."/>
            <person name="Pinto D."/>
            <person name="Vollmers J."/>
            <person name="Rivas-Marin E."/>
            <person name="Kohn T."/>
            <person name="Peeters S.H."/>
            <person name="Heuer A."/>
            <person name="Rast P."/>
            <person name="Oberbeckmann S."/>
            <person name="Bunk B."/>
            <person name="Jeske O."/>
            <person name="Meyerdierks A."/>
            <person name="Storesund J.E."/>
            <person name="Kallscheuer N."/>
            <person name="Luecker S."/>
            <person name="Lage O.M."/>
            <person name="Pohl T."/>
            <person name="Merkel B.J."/>
            <person name="Hornburger P."/>
            <person name="Mueller R.-W."/>
            <person name="Bruemmer F."/>
            <person name="Labrenz M."/>
            <person name="Spormann A.M."/>
            <person name="Op den Camp H."/>
            <person name="Overmann J."/>
            <person name="Amann R."/>
            <person name="Jetten M.S.M."/>
            <person name="Mascher T."/>
            <person name="Medema M.H."/>
            <person name="Devos D.P."/>
            <person name="Kaster A.-K."/>
            <person name="Ovreas L."/>
            <person name="Rohde M."/>
            <person name="Galperin M.Y."/>
            <person name="Jogler C."/>
        </authorList>
    </citation>
    <scope>NUCLEOTIDE SEQUENCE [LARGE SCALE GENOMIC DNA]</scope>
    <source>
        <strain evidence="4 5">Mal4</strain>
    </source>
</reference>
<organism evidence="4 5">
    <name type="scientific">Maioricimonas rarisocia</name>
    <dbReference type="NCBI Taxonomy" id="2528026"/>
    <lineage>
        <taxon>Bacteria</taxon>
        <taxon>Pseudomonadati</taxon>
        <taxon>Planctomycetota</taxon>
        <taxon>Planctomycetia</taxon>
        <taxon>Planctomycetales</taxon>
        <taxon>Planctomycetaceae</taxon>
        <taxon>Maioricimonas</taxon>
    </lineage>
</organism>
<comment type="similarity">
    <text evidence="1">Belongs to the sulfatase family.</text>
</comment>
<dbReference type="SUPFAM" id="SSF53649">
    <property type="entry name" value="Alkaline phosphatase-like"/>
    <property type="match status" value="1"/>
</dbReference>
<dbReference type="InterPro" id="IPR000917">
    <property type="entry name" value="Sulfatase_N"/>
</dbReference>
<evidence type="ECO:0000256" key="2">
    <source>
        <dbReference type="ARBA" id="ARBA00022801"/>
    </source>
</evidence>
<dbReference type="FunFam" id="3.40.720.10:FF:000047">
    <property type="entry name" value="Arylsulfatase"/>
    <property type="match status" value="1"/>
</dbReference>
<evidence type="ECO:0000259" key="3">
    <source>
        <dbReference type="Pfam" id="PF00884"/>
    </source>
</evidence>
<dbReference type="InterPro" id="IPR050738">
    <property type="entry name" value="Sulfatase"/>
</dbReference>
<dbReference type="InterPro" id="IPR017850">
    <property type="entry name" value="Alkaline_phosphatase_core_sf"/>
</dbReference>
<name>A0A517ZFF1_9PLAN</name>
<proteinExistence type="inferred from homology"/>
<evidence type="ECO:0000313" key="5">
    <source>
        <dbReference type="Proteomes" id="UP000320496"/>
    </source>
</evidence>
<feature type="domain" description="Sulfatase N-terminal" evidence="3">
    <location>
        <begin position="67"/>
        <end position="466"/>
    </location>
</feature>
<dbReference type="AlphaFoldDB" id="A0A517ZFF1"/>
<dbReference type="GO" id="GO:0004065">
    <property type="term" value="F:arylsulfatase activity"/>
    <property type="evidence" value="ECO:0007669"/>
    <property type="project" value="UniProtKB-EC"/>
</dbReference>
<evidence type="ECO:0000313" key="4">
    <source>
        <dbReference type="EMBL" id="QDU41223.1"/>
    </source>
</evidence>
<dbReference type="PANTHER" id="PTHR42693:SF53">
    <property type="entry name" value="ENDO-4-O-SULFATASE"/>
    <property type="match status" value="1"/>
</dbReference>
<evidence type="ECO:0000256" key="1">
    <source>
        <dbReference type="ARBA" id="ARBA00008779"/>
    </source>
</evidence>
<dbReference type="PANTHER" id="PTHR42693">
    <property type="entry name" value="ARYLSULFATASE FAMILY MEMBER"/>
    <property type="match status" value="1"/>
</dbReference>
<dbReference type="Gene3D" id="3.30.1120.10">
    <property type="match status" value="1"/>
</dbReference>
<dbReference type="EC" id="3.1.6.1" evidence="4"/>
<dbReference type="Pfam" id="PF00884">
    <property type="entry name" value="Sulfatase"/>
    <property type="match status" value="1"/>
</dbReference>
<sequence length="588" mass="67471">METGLYDSIKTYLRIDDEPRRLRLGVSSGMPTLTFQRRCEMTRSPAFACLFAVWSLSAVTAAPADRPNIVVLFADDMGYSDIGCFGSEIETPNLDRLAANGLRFTHFYNTGRCCPSRASLMTGLYPHQADIGHMAGDIGVRGYRDRLSFEAVTIPEMLGPAGYHTIMTGKWHLGWRDEGCPTARGFDHFYGTRGFVDSYFTVVRRTEVYLNDELVLPITETPVNHLHPEREWYTTDVYTDYALHFIDQVREQDDRPFFLYLAYNAPHFPLHAKPEDVKKYRGRYRDGWGEFRRQRYQKLVELGIVNDNWPLSPLDVPEWDSLSEEQRDDLDFKMALFAAIIDRLDQNIGRVVDHLEQMGELDNTLLVFLSDNGGTKETGLLGIKGETNTVANYQEWGRKGGWTSSYGQGWANLSNTPFRRYKRENHEGGTSAPFIVHWPDGFEARGELRDQVAHLIDLMPTFVDVAEATYPTTHAGHTIQPMQGRSLLPSFTSTETVPRTLYWEHEGNRAIRDGDWKLVGSRNGPWELYNVGDDRTELNDLAGKKAERFQEMKAKWDAWAEEVNVLTPAEFDRTRKEFDEARRKRRSK</sequence>
<dbReference type="EMBL" id="CP036275">
    <property type="protein sequence ID" value="QDU41223.1"/>
    <property type="molecule type" value="Genomic_DNA"/>
</dbReference>
<keyword evidence="5" id="KW-1185">Reference proteome</keyword>
<protein>
    <submittedName>
        <fullName evidence="4">Arylsulfatase</fullName>
        <ecNumber evidence="4">3.1.6.1</ecNumber>
    </submittedName>
</protein>